<comment type="caution">
    <text evidence="1">The sequence shown here is derived from an EMBL/GenBank/DDBJ whole genome shotgun (WGS) entry which is preliminary data.</text>
</comment>
<dbReference type="AlphaFoldDB" id="A0A1F2UIU3"/>
<proteinExistence type="predicted"/>
<gene>
    <name evidence="1" type="ORF">A2074_00030</name>
</gene>
<reference evidence="1 2" key="1">
    <citation type="journal article" date="2016" name="Nat. Commun.">
        <title>Thousands of microbial genomes shed light on interconnected biogeochemical processes in an aquifer system.</title>
        <authorList>
            <person name="Anantharaman K."/>
            <person name="Brown C.T."/>
            <person name="Hug L.A."/>
            <person name="Sharon I."/>
            <person name="Castelle C.J."/>
            <person name="Probst A.J."/>
            <person name="Thomas B.C."/>
            <person name="Singh A."/>
            <person name="Wilkins M.J."/>
            <person name="Karaoz U."/>
            <person name="Brodie E.L."/>
            <person name="Williams K.H."/>
            <person name="Hubbard S.S."/>
            <person name="Banfield J.F."/>
        </authorList>
    </citation>
    <scope>NUCLEOTIDE SEQUENCE [LARGE SCALE GENOMIC DNA]</scope>
</reference>
<accession>A0A1F2UIU3</accession>
<name>A0A1F2UIU3_9ACTN</name>
<protein>
    <recommendedName>
        <fullName evidence="3">Lrp/AsnC family transcriptional regulator</fullName>
    </recommendedName>
</protein>
<evidence type="ECO:0000313" key="2">
    <source>
        <dbReference type="Proteomes" id="UP000178086"/>
    </source>
</evidence>
<dbReference type="Proteomes" id="UP000178086">
    <property type="component" value="Unassembled WGS sequence"/>
</dbReference>
<sequence>MGLRAYLLVDVADDMDQQQFVQAVRDLEEEHAIDFVDPVIGHCDMVIMVEAPVSVEVVANKIKENSWVKNIEMLRIVSLYERHRSSKKQLLKSLTHSGFEA</sequence>
<dbReference type="EMBL" id="MELI01000080">
    <property type="protein sequence ID" value="OFW32938.1"/>
    <property type="molecule type" value="Genomic_DNA"/>
</dbReference>
<evidence type="ECO:0000313" key="1">
    <source>
        <dbReference type="EMBL" id="OFW32938.1"/>
    </source>
</evidence>
<evidence type="ECO:0008006" key="3">
    <source>
        <dbReference type="Google" id="ProtNLM"/>
    </source>
</evidence>
<organism evidence="1 2">
    <name type="scientific">Candidatus Aquicultor primus</name>
    <dbReference type="NCBI Taxonomy" id="1797195"/>
    <lineage>
        <taxon>Bacteria</taxon>
        <taxon>Bacillati</taxon>
        <taxon>Actinomycetota</taxon>
        <taxon>Candidatus Aquicultoria</taxon>
        <taxon>Candidatus Aquicultorales</taxon>
        <taxon>Candidatus Aquicultoraceae</taxon>
        <taxon>Candidatus Aquicultor</taxon>
    </lineage>
</organism>